<evidence type="ECO:0000313" key="1">
    <source>
        <dbReference type="EMBL" id="GAA2389014.1"/>
    </source>
</evidence>
<accession>A0ABN3HWI8</accession>
<dbReference type="EMBL" id="BAAASE010000002">
    <property type="protein sequence ID" value="GAA2389014.1"/>
    <property type="molecule type" value="Genomic_DNA"/>
</dbReference>
<dbReference type="Proteomes" id="UP001499986">
    <property type="component" value="Unassembled WGS sequence"/>
</dbReference>
<sequence length="87" mass="9643">MTELLRRLVAWAGLSRQPCQALQHPLHEPCSGTTSLRYPPLPAHRSPYRSDTFLDGTSTVTVRPYLVAHEQWQQCSEAGDPDAAEAA</sequence>
<gene>
    <name evidence="1" type="ORF">GCM10010255_16600</name>
</gene>
<keyword evidence="2" id="KW-1185">Reference proteome</keyword>
<protein>
    <submittedName>
        <fullName evidence="1">Uncharacterized protein</fullName>
    </submittedName>
</protein>
<comment type="caution">
    <text evidence="1">The sequence shown here is derived from an EMBL/GenBank/DDBJ whole genome shotgun (WGS) entry which is preliminary data.</text>
</comment>
<reference evidence="1 2" key="1">
    <citation type="journal article" date="2019" name="Int. J. Syst. Evol. Microbiol.">
        <title>The Global Catalogue of Microorganisms (GCM) 10K type strain sequencing project: providing services to taxonomists for standard genome sequencing and annotation.</title>
        <authorList>
            <consortium name="The Broad Institute Genomics Platform"/>
            <consortium name="The Broad Institute Genome Sequencing Center for Infectious Disease"/>
            <person name="Wu L."/>
            <person name="Ma J."/>
        </authorList>
    </citation>
    <scope>NUCLEOTIDE SEQUENCE [LARGE SCALE GENOMIC DNA]</scope>
    <source>
        <strain evidence="1 2">JCM 4358</strain>
    </source>
</reference>
<evidence type="ECO:0000313" key="2">
    <source>
        <dbReference type="Proteomes" id="UP001499986"/>
    </source>
</evidence>
<name>A0ABN3HWI8_9ACTN</name>
<proteinExistence type="predicted"/>
<organism evidence="1 2">
    <name type="scientific">Streptomyces coeruleofuscus</name>
    <dbReference type="NCBI Taxonomy" id="66879"/>
    <lineage>
        <taxon>Bacteria</taxon>
        <taxon>Bacillati</taxon>
        <taxon>Actinomycetota</taxon>
        <taxon>Actinomycetes</taxon>
        <taxon>Kitasatosporales</taxon>
        <taxon>Streptomycetaceae</taxon>
        <taxon>Streptomyces</taxon>
    </lineage>
</organism>